<name>A0AAV5VYQ9_9BILA</name>
<feature type="transmembrane region" description="Helical" evidence="1">
    <location>
        <begin position="35"/>
        <end position="57"/>
    </location>
</feature>
<dbReference type="EMBL" id="BTSY01000004">
    <property type="protein sequence ID" value="GMT23867.1"/>
    <property type="molecule type" value="Genomic_DNA"/>
</dbReference>
<keyword evidence="1" id="KW-0472">Membrane</keyword>
<keyword evidence="1" id="KW-0812">Transmembrane</keyword>
<dbReference type="AlphaFoldDB" id="A0AAV5VYQ9"/>
<protein>
    <recommendedName>
        <fullName evidence="4">G protein-coupled receptor</fullName>
    </recommendedName>
</protein>
<organism evidence="2 3">
    <name type="scientific">Pristionchus fissidentatus</name>
    <dbReference type="NCBI Taxonomy" id="1538716"/>
    <lineage>
        <taxon>Eukaryota</taxon>
        <taxon>Metazoa</taxon>
        <taxon>Ecdysozoa</taxon>
        <taxon>Nematoda</taxon>
        <taxon>Chromadorea</taxon>
        <taxon>Rhabditida</taxon>
        <taxon>Rhabditina</taxon>
        <taxon>Diplogasteromorpha</taxon>
        <taxon>Diplogasteroidea</taxon>
        <taxon>Neodiplogasteridae</taxon>
        <taxon>Pristionchus</taxon>
    </lineage>
</organism>
<dbReference type="Proteomes" id="UP001432322">
    <property type="component" value="Unassembled WGS sequence"/>
</dbReference>
<evidence type="ECO:0000256" key="1">
    <source>
        <dbReference type="SAM" id="Phobius"/>
    </source>
</evidence>
<feature type="non-terminal residue" evidence="2">
    <location>
        <position position="1"/>
    </location>
</feature>
<evidence type="ECO:0000313" key="2">
    <source>
        <dbReference type="EMBL" id="GMT23867.1"/>
    </source>
</evidence>
<gene>
    <name evidence="2" type="ORF">PFISCL1PPCAC_15164</name>
</gene>
<sequence>IFQFSFNLILVEMVLCGLSKSLIRAISCIQFEGRIHLYAVELFFDFGLLLFIFLMSINRFFVITAPVDNFVHSNKDLFGSFPVVCWLLL</sequence>
<keyword evidence="1" id="KW-1133">Transmembrane helix</keyword>
<proteinExistence type="predicted"/>
<evidence type="ECO:0008006" key="4">
    <source>
        <dbReference type="Google" id="ProtNLM"/>
    </source>
</evidence>
<evidence type="ECO:0000313" key="3">
    <source>
        <dbReference type="Proteomes" id="UP001432322"/>
    </source>
</evidence>
<accession>A0AAV5VYQ9</accession>
<reference evidence="2" key="1">
    <citation type="submission" date="2023-10" db="EMBL/GenBank/DDBJ databases">
        <title>Genome assembly of Pristionchus species.</title>
        <authorList>
            <person name="Yoshida K."/>
            <person name="Sommer R.J."/>
        </authorList>
    </citation>
    <scope>NUCLEOTIDE SEQUENCE</scope>
    <source>
        <strain evidence="2">RS5133</strain>
    </source>
</reference>
<feature type="transmembrane region" description="Helical" evidence="1">
    <location>
        <begin position="6"/>
        <end position="23"/>
    </location>
</feature>
<comment type="caution">
    <text evidence="2">The sequence shown here is derived from an EMBL/GenBank/DDBJ whole genome shotgun (WGS) entry which is preliminary data.</text>
</comment>
<keyword evidence="3" id="KW-1185">Reference proteome</keyword>